<dbReference type="STRING" id="247279.NIES1031_03220"/>
<comment type="caution">
    <text evidence="1">The sequence shown here is derived from an EMBL/GenBank/DDBJ whole genome shotgun (WGS) entry which is preliminary data.</text>
</comment>
<dbReference type="AlphaFoldDB" id="A0A1U7HZ77"/>
<proteinExistence type="predicted"/>
<dbReference type="Proteomes" id="UP000185984">
    <property type="component" value="Unassembled WGS sequence"/>
</dbReference>
<keyword evidence="2" id="KW-1185">Reference proteome</keyword>
<evidence type="ECO:0000313" key="2">
    <source>
        <dbReference type="Proteomes" id="UP000185984"/>
    </source>
</evidence>
<dbReference type="EMBL" id="MRCC01000002">
    <property type="protein sequence ID" value="OKH28916.1"/>
    <property type="molecule type" value="Genomic_DNA"/>
</dbReference>
<reference evidence="1 2" key="1">
    <citation type="submission" date="2016-11" db="EMBL/GenBank/DDBJ databases">
        <title>Draft Genome Sequences of Nine Cyanobacterial Strains from Diverse Habitats.</title>
        <authorList>
            <person name="Zhu T."/>
            <person name="Hou S."/>
            <person name="Lu X."/>
            <person name="Hess W.R."/>
        </authorList>
    </citation>
    <scope>NUCLEOTIDE SEQUENCE [LARGE SCALE GENOMIC DNA]</scope>
    <source>
        <strain evidence="1 2">5.2 s.c.1</strain>
    </source>
</reference>
<name>A0A1U7HZ77_9CHRO</name>
<organism evidence="1 2">
    <name type="scientific">Chroogloeocystis siderophila 5.2 s.c.1</name>
    <dbReference type="NCBI Taxonomy" id="247279"/>
    <lineage>
        <taxon>Bacteria</taxon>
        <taxon>Bacillati</taxon>
        <taxon>Cyanobacteriota</taxon>
        <taxon>Cyanophyceae</taxon>
        <taxon>Oscillatoriophycideae</taxon>
        <taxon>Chroococcales</taxon>
        <taxon>Chroococcaceae</taxon>
        <taxon>Chroogloeocystis</taxon>
    </lineage>
</organism>
<sequence length="63" mass="6835">MVSEAGTLYIETCNLIVRLFNKPQRSHGKVAGVTPVVATGVRRGKELKRDSYEVFEIGIATAG</sequence>
<protein>
    <submittedName>
        <fullName evidence="1">Uncharacterized protein</fullName>
    </submittedName>
</protein>
<evidence type="ECO:0000313" key="1">
    <source>
        <dbReference type="EMBL" id="OKH28916.1"/>
    </source>
</evidence>
<gene>
    <name evidence="1" type="ORF">NIES1031_03220</name>
</gene>
<accession>A0A1U7HZ77</accession>